<dbReference type="Pfam" id="PF14232">
    <property type="entry name" value="DUF4334"/>
    <property type="match status" value="1"/>
</dbReference>
<organism evidence="3 4">
    <name type="scientific">Saccharopolyspora halophila</name>
    <dbReference type="NCBI Taxonomy" id="405551"/>
    <lineage>
        <taxon>Bacteria</taxon>
        <taxon>Bacillati</taxon>
        <taxon>Actinomycetota</taxon>
        <taxon>Actinomycetes</taxon>
        <taxon>Pseudonocardiales</taxon>
        <taxon>Pseudonocardiaceae</taxon>
        <taxon>Saccharopolyspora</taxon>
    </lineage>
</organism>
<dbReference type="InterPro" id="IPR025951">
    <property type="entry name" value="GXWXG_dom"/>
</dbReference>
<reference evidence="4" key="1">
    <citation type="journal article" date="2019" name="Int. J. Syst. Evol. Microbiol.">
        <title>The Global Catalogue of Microorganisms (GCM) 10K type strain sequencing project: providing services to taxonomists for standard genome sequencing and annotation.</title>
        <authorList>
            <consortium name="The Broad Institute Genomics Platform"/>
            <consortium name="The Broad Institute Genome Sequencing Center for Infectious Disease"/>
            <person name="Wu L."/>
            <person name="Ma J."/>
        </authorList>
    </citation>
    <scope>NUCLEOTIDE SEQUENCE [LARGE SCALE GENOMIC DNA]</scope>
    <source>
        <strain evidence="4">JCM 16221</strain>
    </source>
</reference>
<feature type="domain" description="DUF4334" evidence="2">
    <location>
        <begin position="122"/>
        <end position="177"/>
    </location>
</feature>
<name>A0ABP5SUU6_9PSEU</name>
<evidence type="ECO:0000259" key="2">
    <source>
        <dbReference type="Pfam" id="PF14232"/>
    </source>
</evidence>
<comment type="caution">
    <text evidence="3">The sequence shown here is derived from an EMBL/GenBank/DDBJ whole genome shotgun (WGS) entry which is preliminary data.</text>
</comment>
<keyword evidence="4" id="KW-1185">Reference proteome</keyword>
<protein>
    <submittedName>
        <fullName evidence="3">DUF4334 domain-containing protein</fullName>
    </submittedName>
</protein>
<evidence type="ECO:0000313" key="3">
    <source>
        <dbReference type="EMBL" id="GAA2337494.1"/>
    </source>
</evidence>
<dbReference type="EMBL" id="BAAARA010000003">
    <property type="protein sequence ID" value="GAA2337494.1"/>
    <property type="molecule type" value="Genomic_DNA"/>
</dbReference>
<dbReference type="InterPro" id="IPR025568">
    <property type="entry name" value="DUF4334"/>
</dbReference>
<proteinExistence type="predicted"/>
<dbReference type="Gene3D" id="2.40.128.580">
    <property type="entry name" value="GXWXG domain"/>
    <property type="match status" value="1"/>
</dbReference>
<dbReference type="Pfam" id="PF14231">
    <property type="entry name" value="GXWXG"/>
    <property type="match status" value="1"/>
</dbReference>
<dbReference type="RefSeq" id="WP_344127477.1">
    <property type="nucleotide sequence ID" value="NZ_BAAARA010000003.1"/>
</dbReference>
<gene>
    <name evidence="3" type="ORF">GCM10009854_11990</name>
</gene>
<evidence type="ECO:0000259" key="1">
    <source>
        <dbReference type="Pfam" id="PF14231"/>
    </source>
</evidence>
<evidence type="ECO:0000313" key="4">
    <source>
        <dbReference type="Proteomes" id="UP001501218"/>
    </source>
</evidence>
<accession>A0ABP5SUU6</accession>
<feature type="domain" description="GXWXG" evidence="1">
    <location>
        <begin position="21"/>
        <end position="78"/>
    </location>
</feature>
<sequence>MTAQDELVQLEAGASLESALEFFDSLPPARVAELTGTWRGNGIDTGNPFDGLLERFGWYGKRFDGPDDAHPLLFTGSGGRVVSVNPAFVPMGLVLNIADKLNNPVVGKLFTRLVPLLTTREPRARLRMVEYRGVSSAAMIYDSLPIYDPFRKVDENTLLGAMDLRGLRAPFMFVLRRDSAAG</sequence>
<dbReference type="Proteomes" id="UP001501218">
    <property type="component" value="Unassembled WGS sequence"/>
</dbReference>